<gene>
    <name evidence="3" type="ordered locus">Sdel_1161</name>
</gene>
<organism evidence="3 4">
    <name type="scientific">Sulfurospirillum deleyianum (strain ATCC 51133 / DSM 6946 / 5175)</name>
    <dbReference type="NCBI Taxonomy" id="525898"/>
    <lineage>
        <taxon>Bacteria</taxon>
        <taxon>Pseudomonadati</taxon>
        <taxon>Campylobacterota</taxon>
        <taxon>Epsilonproteobacteria</taxon>
        <taxon>Campylobacterales</taxon>
        <taxon>Sulfurospirillaceae</taxon>
        <taxon>Sulfurospirillum</taxon>
    </lineage>
</organism>
<dbReference type="OrthoDB" id="9802489at2"/>
<dbReference type="InterPro" id="IPR011051">
    <property type="entry name" value="RmlC_Cupin_sf"/>
</dbReference>
<feature type="signal peptide" evidence="1">
    <location>
        <begin position="1"/>
        <end position="20"/>
    </location>
</feature>
<dbReference type="eggNOG" id="COG1917">
    <property type="taxonomic scope" value="Bacteria"/>
</dbReference>
<keyword evidence="4" id="KW-1185">Reference proteome</keyword>
<reference evidence="3 4" key="2">
    <citation type="journal article" date="2010" name="Stand. Genomic Sci.">
        <title>Complete genome sequence of Sulfurospirillum deleyianum type strain (5175).</title>
        <authorList>
            <person name="Sikorski J."/>
            <person name="Lapidus A."/>
            <person name="Copeland A."/>
            <person name="Glavina Del Rio T."/>
            <person name="Nolan M."/>
            <person name="Lucas S."/>
            <person name="Chen F."/>
            <person name="Tice H."/>
            <person name="Cheng J.F."/>
            <person name="Saunders E."/>
            <person name="Bruce D."/>
            <person name="Goodwin L."/>
            <person name="Pitluck S."/>
            <person name="Ovchinnikova G."/>
            <person name="Pati A."/>
            <person name="Ivanova N."/>
            <person name="Mavromatis K."/>
            <person name="Chen A."/>
            <person name="Palaniappan K."/>
            <person name="Chain P."/>
            <person name="Land M."/>
            <person name="Hauser L."/>
            <person name="Chang Y.J."/>
            <person name="Jeffries C.D."/>
            <person name="Brettin T."/>
            <person name="Detter J.C."/>
            <person name="Han C."/>
            <person name="Rohde M."/>
            <person name="Lang E."/>
            <person name="Spring S."/>
            <person name="Goker M."/>
            <person name="Bristow J."/>
            <person name="Eisen J.A."/>
            <person name="Markowitz V."/>
            <person name="Hugenholtz P."/>
            <person name="Kyrpides N.C."/>
            <person name="Klenk H.P."/>
        </authorList>
    </citation>
    <scope>NUCLEOTIDE SEQUENCE [LARGE SCALE GENOMIC DNA]</scope>
    <source>
        <strain evidence="4">ATCC 51133 / DSM 6946 / 5175</strain>
    </source>
</reference>
<evidence type="ECO:0000313" key="4">
    <source>
        <dbReference type="Proteomes" id="UP000002222"/>
    </source>
</evidence>
<evidence type="ECO:0000256" key="1">
    <source>
        <dbReference type="SAM" id="SignalP"/>
    </source>
</evidence>
<reference evidence="4" key="1">
    <citation type="submission" date="2009-11" db="EMBL/GenBank/DDBJ databases">
        <title>The complete genome of Sulfurospirillum deleyianum DSM 6946.</title>
        <authorList>
            <consortium name="US DOE Joint Genome Institute (JGI-PGF)"/>
            <person name="Lucas S."/>
            <person name="Copeland A."/>
            <person name="Lapidus A."/>
            <person name="Glavina del Rio T."/>
            <person name="Dalin E."/>
            <person name="Tice H."/>
            <person name="Bruce D."/>
            <person name="Goodwin L."/>
            <person name="Pitluck S."/>
            <person name="Kyrpides N."/>
            <person name="Mavromatis K."/>
            <person name="Ivanova N."/>
            <person name="Ovchinnikova G."/>
            <person name="Munk A.C."/>
            <person name="Lu M."/>
            <person name="Brettin T."/>
            <person name="Detter J.C."/>
            <person name="Han C."/>
            <person name="Tapia R."/>
            <person name="Larimer F."/>
            <person name="Land M."/>
            <person name="Hauser L."/>
            <person name="Markowitz V."/>
            <person name="Cheng J.F."/>
            <person name="Hugenholtz P."/>
            <person name="Woyke T."/>
            <person name="Wu D."/>
            <person name="Aumann P."/>
            <person name="Schneider S."/>
            <person name="Lang E."/>
            <person name="Spring S."/>
            <person name="Klenk H.P."/>
            <person name="Eisen J.A."/>
        </authorList>
    </citation>
    <scope>NUCLEOTIDE SEQUENCE [LARGE SCALE GENOMIC DNA]</scope>
    <source>
        <strain evidence="4">ATCC 51133 / DSM 6946 / 5175</strain>
    </source>
</reference>
<accession>D1B264</accession>
<dbReference type="RefSeq" id="WP_012856941.1">
    <property type="nucleotide sequence ID" value="NC_013512.1"/>
</dbReference>
<dbReference type="PANTHER" id="PTHR43698:SF1">
    <property type="entry name" value="BLL4564 PROTEIN"/>
    <property type="match status" value="1"/>
</dbReference>
<sequence length="165" mass="18608" precursor="true">MKRYVLLGLIGVCLSTHIFAQEGEKTMQTISKVESRASIDVKQSEYKNYFTGDVRVDMLYPQSNTKTHSGAHVTFEPRARTNWHVHPAGQHIIVTSGVGYYQTWGEPMQIIKAGDVVWIPVGVKHWHGASKEIAMTHLVVTGADEHGKNVEWLEPVSDEQYFSKN</sequence>
<proteinExistence type="predicted"/>
<dbReference type="KEGG" id="sdl:Sdel_1161"/>
<name>D1B264_SULD5</name>
<dbReference type="InterPro" id="IPR014710">
    <property type="entry name" value="RmlC-like_jellyroll"/>
</dbReference>
<protein>
    <submittedName>
        <fullName evidence="3">Cupin 2 conserved barrel domain protein</fullName>
    </submittedName>
</protein>
<dbReference type="EMBL" id="CP001816">
    <property type="protein sequence ID" value="ACZ12184.1"/>
    <property type="molecule type" value="Genomic_DNA"/>
</dbReference>
<dbReference type="Gene3D" id="2.60.120.10">
    <property type="entry name" value="Jelly Rolls"/>
    <property type="match status" value="1"/>
</dbReference>
<dbReference type="AlphaFoldDB" id="D1B264"/>
<dbReference type="HOGENOM" id="CLU_072993_1_2_7"/>
<evidence type="ECO:0000259" key="2">
    <source>
        <dbReference type="Pfam" id="PF07883"/>
    </source>
</evidence>
<feature type="domain" description="Cupin type-2" evidence="2">
    <location>
        <begin position="72"/>
        <end position="138"/>
    </location>
</feature>
<evidence type="ECO:0000313" key="3">
    <source>
        <dbReference type="EMBL" id="ACZ12184.1"/>
    </source>
</evidence>
<dbReference type="SUPFAM" id="SSF51182">
    <property type="entry name" value="RmlC-like cupins"/>
    <property type="match status" value="1"/>
</dbReference>
<dbReference type="STRING" id="525898.Sdel_1161"/>
<dbReference type="Proteomes" id="UP000002222">
    <property type="component" value="Chromosome"/>
</dbReference>
<keyword evidence="1" id="KW-0732">Signal</keyword>
<dbReference type="Pfam" id="PF07883">
    <property type="entry name" value="Cupin_2"/>
    <property type="match status" value="1"/>
</dbReference>
<dbReference type="PANTHER" id="PTHR43698">
    <property type="entry name" value="RIBD C-TERMINAL DOMAIN CONTAINING PROTEIN"/>
    <property type="match status" value="1"/>
</dbReference>
<dbReference type="CDD" id="cd02233">
    <property type="entry name" value="cupin_HNL-like"/>
    <property type="match status" value="1"/>
</dbReference>
<dbReference type="InterPro" id="IPR047263">
    <property type="entry name" value="HNL-like_cupin"/>
</dbReference>
<dbReference type="InterPro" id="IPR013096">
    <property type="entry name" value="Cupin_2"/>
</dbReference>
<feature type="chain" id="PRO_5003021234" evidence="1">
    <location>
        <begin position="21"/>
        <end position="165"/>
    </location>
</feature>